<evidence type="ECO:0000256" key="2">
    <source>
        <dbReference type="ARBA" id="ARBA00022723"/>
    </source>
</evidence>
<protein>
    <submittedName>
        <fullName evidence="9">Coenzyme F420-0:L-glutamate ligase</fullName>
        <ecNumber evidence="9">6.3.2.31</ecNumber>
    </submittedName>
</protein>
<evidence type="ECO:0000256" key="5">
    <source>
        <dbReference type="ARBA" id="ARBA00022958"/>
    </source>
</evidence>
<dbReference type="EMBL" id="DSIY01000159">
    <property type="protein sequence ID" value="HEG91071.1"/>
    <property type="molecule type" value="Genomic_DNA"/>
</dbReference>
<feature type="domain" description="Coenzyme F420:L-glutamate ligase-like" evidence="8">
    <location>
        <begin position="13"/>
        <end position="227"/>
    </location>
</feature>
<keyword evidence="1 9" id="KW-0436">Ligase</keyword>
<dbReference type="GO" id="GO:0046872">
    <property type="term" value="F:metal ion binding"/>
    <property type="evidence" value="ECO:0007669"/>
    <property type="project" value="UniProtKB-KW"/>
</dbReference>
<dbReference type="InterPro" id="IPR002847">
    <property type="entry name" value="F420-0_gamma-glut_ligase-dom"/>
</dbReference>
<dbReference type="GO" id="GO:0005525">
    <property type="term" value="F:GTP binding"/>
    <property type="evidence" value="ECO:0007669"/>
    <property type="project" value="UniProtKB-KW"/>
</dbReference>
<keyword evidence="5" id="KW-0630">Potassium</keyword>
<organism evidence="9">
    <name type="scientific">Thermorudis peleae</name>
    <dbReference type="NCBI Taxonomy" id="1382356"/>
    <lineage>
        <taxon>Bacteria</taxon>
        <taxon>Pseudomonadati</taxon>
        <taxon>Thermomicrobiota</taxon>
        <taxon>Thermomicrobia</taxon>
        <taxon>Thermomicrobia incertae sedis</taxon>
        <taxon>Thermorudis</taxon>
    </lineage>
</organism>
<dbReference type="PANTHER" id="PTHR47917:SF1">
    <property type="entry name" value="COENZYME F420:L-GLUTAMATE LIGASE"/>
    <property type="match status" value="1"/>
</dbReference>
<evidence type="ECO:0000256" key="3">
    <source>
        <dbReference type="ARBA" id="ARBA00022741"/>
    </source>
</evidence>
<dbReference type="PANTHER" id="PTHR47917">
    <property type="match status" value="1"/>
</dbReference>
<evidence type="ECO:0000256" key="6">
    <source>
        <dbReference type="ARBA" id="ARBA00023134"/>
    </source>
</evidence>
<evidence type="ECO:0000256" key="1">
    <source>
        <dbReference type="ARBA" id="ARBA00022598"/>
    </source>
</evidence>
<proteinExistence type="predicted"/>
<dbReference type="AlphaFoldDB" id="A0A831TFQ5"/>
<dbReference type="GO" id="GO:0052618">
    <property type="term" value="F:coenzyme F420-0:L-glutamate ligase activity"/>
    <property type="evidence" value="ECO:0007669"/>
    <property type="project" value="UniProtKB-EC"/>
</dbReference>
<keyword evidence="6" id="KW-0342">GTP-binding</keyword>
<keyword evidence="4" id="KW-0460">Magnesium</keyword>
<keyword evidence="3" id="KW-0547">Nucleotide-binding</keyword>
<dbReference type="Pfam" id="PF01996">
    <property type="entry name" value="F420_ligase"/>
    <property type="match status" value="1"/>
</dbReference>
<dbReference type="SUPFAM" id="SSF144010">
    <property type="entry name" value="CofE-like"/>
    <property type="match status" value="1"/>
</dbReference>
<keyword evidence="2" id="KW-0479">Metal-binding</keyword>
<dbReference type="Gene3D" id="3.30.1330.100">
    <property type="entry name" value="CofE-like"/>
    <property type="match status" value="1"/>
</dbReference>
<gene>
    <name evidence="9" type="primary">cofE</name>
    <name evidence="9" type="ORF">ENP34_06480</name>
</gene>
<name>A0A831TFQ5_9BACT</name>
<dbReference type="Gene3D" id="3.90.1660.10">
    <property type="entry name" value="CofE-like domain"/>
    <property type="match status" value="1"/>
</dbReference>
<reference evidence="9" key="1">
    <citation type="journal article" date="2020" name="mSystems">
        <title>Genome- and Community-Level Interaction Insights into Carbon Utilization and Element Cycling Functions of Hydrothermarchaeota in Hydrothermal Sediment.</title>
        <authorList>
            <person name="Zhou Z."/>
            <person name="Liu Y."/>
            <person name="Xu W."/>
            <person name="Pan J."/>
            <person name="Luo Z.H."/>
            <person name="Li M."/>
        </authorList>
    </citation>
    <scope>NUCLEOTIDE SEQUENCE [LARGE SCALE GENOMIC DNA]</scope>
    <source>
        <strain evidence="9">SpSt-210</strain>
    </source>
</reference>
<evidence type="ECO:0000256" key="4">
    <source>
        <dbReference type="ARBA" id="ARBA00022842"/>
    </source>
</evidence>
<evidence type="ECO:0000256" key="7">
    <source>
        <dbReference type="ARBA" id="ARBA00023211"/>
    </source>
</evidence>
<dbReference type="NCBIfam" id="TIGR01916">
    <property type="entry name" value="F420_cofE"/>
    <property type="match status" value="1"/>
</dbReference>
<sequence length="250" mass="26952">MAPEIRIIGVEGIPEARAGDDVADLIATGLEQSGLEIETGDILVVTHKLVSKAEGRLVGLETVQPSAFAEWVAHRYGKDPRQVEVVLRESARIVRMDRGIIIAETRHGFVCANAGVDASNVPPGHVSLLPEDPDASAAHIRASLIQRFGREHAVIITDSFGRPWRNGIVNIAIGAAGMQPLLDYRGQADTFGNELRITIMAVADELAAAAELVMGKVERCPAAIVRGYRYQPGPGRAADLVMPPERDLFR</sequence>
<dbReference type="EC" id="6.3.2.31" evidence="9"/>
<accession>A0A831TFQ5</accession>
<comment type="caution">
    <text evidence="9">The sequence shown here is derived from an EMBL/GenBank/DDBJ whole genome shotgun (WGS) entry which is preliminary data.</text>
</comment>
<evidence type="ECO:0000313" key="9">
    <source>
        <dbReference type="EMBL" id="HEG91071.1"/>
    </source>
</evidence>
<dbReference type="InterPro" id="IPR008225">
    <property type="entry name" value="F420-0_g-glutamyl_ligase"/>
</dbReference>
<keyword evidence="7" id="KW-0464">Manganese</keyword>
<evidence type="ECO:0000259" key="8">
    <source>
        <dbReference type="Pfam" id="PF01996"/>
    </source>
</evidence>